<feature type="compositionally biased region" description="Polar residues" evidence="12">
    <location>
        <begin position="1198"/>
        <end position="1216"/>
    </location>
</feature>
<feature type="compositionally biased region" description="Polar residues" evidence="12">
    <location>
        <begin position="706"/>
        <end position="730"/>
    </location>
</feature>
<feature type="compositionally biased region" description="Polar residues" evidence="12">
    <location>
        <begin position="1141"/>
        <end position="1186"/>
    </location>
</feature>
<organism evidence="14 15">
    <name type="scientific">Ganoderma sinense ZZ0214-1</name>
    <dbReference type="NCBI Taxonomy" id="1077348"/>
    <lineage>
        <taxon>Eukaryota</taxon>
        <taxon>Fungi</taxon>
        <taxon>Dikarya</taxon>
        <taxon>Basidiomycota</taxon>
        <taxon>Agaricomycotina</taxon>
        <taxon>Agaricomycetes</taxon>
        <taxon>Polyporales</taxon>
        <taxon>Polyporaceae</taxon>
        <taxon>Ganoderma</taxon>
    </lineage>
</organism>
<dbReference type="InterPro" id="IPR008271">
    <property type="entry name" value="Ser/Thr_kinase_AS"/>
</dbReference>
<dbReference type="PROSITE" id="PS00107">
    <property type="entry name" value="PROTEIN_KINASE_ATP"/>
    <property type="match status" value="1"/>
</dbReference>
<dbReference type="GO" id="GO:0004674">
    <property type="term" value="F:protein serine/threonine kinase activity"/>
    <property type="evidence" value="ECO:0007669"/>
    <property type="project" value="UniProtKB-KW"/>
</dbReference>
<feature type="compositionally biased region" description="Basic and acidic residues" evidence="12">
    <location>
        <begin position="531"/>
        <end position="544"/>
    </location>
</feature>
<feature type="compositionally biased region" description="Low complexity" evidence="12">
    <location>
        <begin position="813"/>
        <end position="823"/>
    </location>
</feature>
<evidence type="ECO:0000256" key="7">
    <source>
        <dbReference type="ARBA" id="ARBA00022840"/>
    </source>
</evidence>
<feature type="compositionally biased region" description="Low complexity" evidence="12">
    <location>
        <begin position="1259"/>
        <end position="1276"/>
    </location>
</feature>
<dbReference type="InterPro" id="IPR000719">
    <property type="entry name" value="Prot_kinase_dom"/>
</dbReference>
<comment type="caution">
    <text evidence="14">The sequence shown here is derived from an EMBL/GenBank/DDBJ whole genome shotgun (WGS) entry which is preliminary data.</text>
</comment>
<dbReference type="GO" id="GO:0005737">
    <property type="term" value="C:cytoplasm"/>
    <property type="evidence" value="ECO:0007669"/>
    <property type="project" value="TreeGrafter"/>
</dbReference>
<feature type="region of interest" description="Disordered" evidence="12">
    <location>
        <begin position="1720"/>
        <end position="1828"/>
    </location>
</feature>
<keyword evidence="3" id="KW-0723">Serine/threonine-protein kinase</keyword>
<dbReference type="CDD" id="cd14210">
    <property type="entry name" value="PKc_DYRK"/>
    <property type="match status" value="1"/>
</dbReference>
<protein>
    <recommendedName>
        <fullName evidence="2">dual-specificity kinase</fullName>
        <ecNumber evidence="2">2.7.12.1</ecNumber>
    </recommendedName>
</protein>
<dbReference type="InterPro" id="IPR050494">
    <property type="entry name" value="Ser_Thr_dual-spec_kinase"/>
</dbReference>
<accession>A0A2G8RQC7</accession>
<comment type="catalytic activity">
    <reaction evidence="10">
        <text>L-tyrosyl-[protein] + ATP = O-phospho-L-tyrosyl-[protein] + ADP + H(+)</text>
        <dbReference type="Rhea" id="RHEA:10596"/>
        <dbReference type="Rhea" id="RHEA-COMP:10136"/>
        <dbReference type="Rhea" id="RHEA-COMP:20101"/>
        <dbReference type="ChEBI" id="CHEBI:15378"/>
        <dbReference type="ChEBI" id="CHEBI:30616"/>
        <dbReference type="ChEBI" id="CHEBI:46858"/>
        <dbReference type="ChEBI" id="CHEBI:61978"/>
        <dbReference type="ChEBI" id="CHEBI:456216"/>
        <dbReference type="EC" id="2.7.12.1"/>
    </reaction>
</comment>
<dbReference type="GO" id="GO:0005856">
    <property type="term" value="C:cytoskeleton"/>
    <property type="evidence" value="ECO:0007669"/>
    <property type="project" value="TreeGrafter"/>
</dbReference>
<evidence type="ECO:0000256" key="3">
    <source>
        <dbReference type="ARBA" id="ARBA00022527"/>
    </source>
</evidence>
<comment type="catalytic activity">
    <reaction evidence="9">
        <text>L-threonyl-[protein] + ATP = O-phospho-L-threonyl-[protein] + ADP + H(+)</text>
        <dbReference type="Rhea" id="RHEA:46608"/>
        <dbReference type="Rhea" id="RHEA-COMP:11060"/>
        <dbReference type="Rhea" id="RHEA-COMP:11605"/>
        <dbReference type="ChEBI" id="CHEBI:15378"/>
        <dbReference type="ChEBI" id="CHEBI:30013"/>
        <dbReference type="ChEBI" id="CHEBI:30616"/>
        <dbReference type="ChEBI" id="CHEBI:61977"/>
        <dbReference type="ChEBI" id="CHEBI:456216"/>
        <dbReference type="EC" id="2.7.12.1"/>
    </reaction>
</comment>
<feature type="compositionally biased region" description="Low complexity" evidence="12">
    <location>
        <begin position="945"/>
        <end position="963"/>
    </location>
</feature>
<dbReference type="InterPro" id="IPR011009">
    <property type="entry name" value="Kinase-like_dom_sf"/>
</dbReference>
<feature type="compositionally biased region" description="Pro residues" evidence="12">
    <location>
        <begin position="95"/>
        <end position="107"/>
    </location>
</feature>
<feature type="compositionally biased region" description="Low complexity" evidence="12">
    <location>
        <begin position="1230"/>
        <end position="1242"/>
    </location>
</feature>
<feature type="compositionally biased region" description="Basic and acidic residues" evidence="12">
    <location>
        <begin position="330"/>
        <end position="341"/>
    </location>
</feature>
<dbReference type="GO" id="GO:0005524">
    <property type="term" value="F:ATP binding"/>
    <property type="evidence" value="ECO:0007669"/>
    <property type="project" value="UniProtKB-UniRule"/>
</dbReference>
<dbReference type="PROSITE" id="PS50011">
    <property type="entry name" value="PROTEIN_KINASE_DOM"/>
    <property type="match status" value="1"/>
</dbReference>
<feature type="compositionally biased region" description="Low complexity" evidence="12">
    <location>
        <begin position="1783"/>
        <end position="1810"/>
    </location>
</feature>
<comment type="similarity">
    <text evidence="1">Belongs to the protein kinase superfamily. CMGC Ser/Thr protein kinase family. MNB/DYRK subfamily.</text>
</comment>
<keyword evidence="15" id="KW-1185">Reference proteome</keyword>
<reference evidence="14 15" key="1">
    <citation type="journal article" date="2015" name="Sci. Rep.">
        <title>Chromosome-level genome map provides insights into diverse defense mechanisms in the medicinal fungus Ganoderma sinense.</title>
        <authorList>
            <person name="Zhu Y."/>
            <person name="Xu J."/>
            <person name="Sun C."/>
            <person name="Zhou S."/>
            <person name="Xu H."/>
            <person name="Nelson D.R."/>
            <person name="Qian J."/>
            <person name="Song J."/>
            <person name="Luo H."/>
            <person name="Xiang L."/>
            <person name="Li Y."/>
            <person name="Xu Z."/>
            <person name="Ji A."/>
            <person name="Wang L."/>
            <person name="Lu S."/>
            <person name="Hayward A."/>
            <person name="Sun W."/>
            <person name="Li X."/>
            <person name="Schwartz D.C."/>
            <person name="Wang Y."/>
            <person name="Chen S."/>
        </authorList>
    </citation>
    <scope>NUCLEOTIDE SEQUENCE [LARGE SCALE GENOMIC DNA]</scope>
    <source>
        <strain evidence="14 15">ZZ0214-1</strain>
    </source>
</reference>
<feature type="region of interest" description="Disordered" evidence="12">
    <location>
        <begin position="1"/>
        <end position="129"/>
    </location>
</feature>
<dbReference type="Pfam" id="PF00069">
    <property type="entry name" value="Pkinase"/>
    <property type="match status" value="1"/>
</dbReference>
<keyword evidence="7 11" id="KW-0067">ATP-binding</keyword>
<dbReference type="EC" id="2.7.12.1" evidence="2"/>
<evidence type="ECO:0000313" key="14">
    <source>
        <dbReference type="EMBL" id="PIL23714.1"/>
    </source>
</evidence>
<dbReference type="InterPro" id="IPR017441">
    <property type="entry name" value="Protein_kinase_ATP_BS"/>
</dbReference>
<feature type="binding site" evidence="11">
    <location>
        <position position="1458"/>
    </location>
    <ligand>
        <name>ATP</name>
        <dbReference type="ChEBI" id="CHEBI:30616"/>
    </ligand>
</feature>
<feature type="compositionally biased region" description="Polar residues" evidence="12">
    <location>
        <begin position="547"/>
        <end position="612"/>
    </location>
</feature>
<feature type="region of interest" description="Disordered" evidence="12">
    <location>
        <begin position="159"/>
        <end position="184"/>
    </location>
</feature>
<dbReference type="GO" id="GO:0004712">
    <property type="term" value="F:protein serine/threonine/tyrosine kinase activity"/>
    <property type="evidence" value="ECO:0007669"/>
    <property type="project" value="UniProtKB-EC"/>
</dbReference>
<evidence type="ECO:0000256" key="8">
    <source>
        <dbReference type="ARBA" id="ARBA00049003"/>
    </source>
</evidence>
<feature type="region of interest" description="Disordered" evidence="12">
    <location>
        <begin position="700"/>
        <end position="793"/>
    </location>
</feature>
<feature type="compositionally biased region" description="Polar residues" evidence="12">
    <location>
        <begin position="1739"/>
        <end position="1762"/>
    </location>
</feature>
<proteinExistence type="inferred from homology"/>
<feature type="compositionally biased region" description="Low complexity" evidence="12">
    <location>
        <begin position="840"/>
        <end position="852"/>
    </location>
</feature>
<feature type="compositionally biased region" description="Basic and acidic residues" evidence="12">
    <location>
        <begin position="31"/>
        <end position="53"/>
    </location>
</feature>
<feature type="compositionally biased region" description="Low complexity" evidence="12">
    <location>
        <begin position="902"/>
        <end position="914"/>
    </location>
</feature>
<feature type="compositionally biased region" description="Polar residues" evidence="12">
    <location>
        <begin position="1072"/>
        <end position="1087"/>
    </location>
</feature>
<feature type="compositionally biased region" description="Polar residues" evidence="12">
    <location>
        <begin position="1277"/>
        <end position="1303"/>
    </location>
</feature>
<evidence type="ECO:0000256" key="11">
    <source>
        <dbReference type="PROSITE-ProRule" id="PRU10141"/>
    </source>
</evidence>
<feature type="compositionally biased region" description="Polar residues" evidence="12">
    <location>
        <begin position="1099"/>
        <end position="1109"/>
    </location>
</feature>
<feature type="compositionally biased region" description="Polar residues" evidence="12">
    <location>
        <begin position="459"/>
        <end position="491"/>
    </location>
</feature>
<dbReference type="OrthoDB" id="9332038at2759"/>
<feature type="compositionally biased region" description="Low complexity" evidence="12">
    <location>
        <begin position="343"/>
        <end position="358"/>
    </location>
</feature>
<sequence length="1828" mass="196906">MSSPPSPTIGQVAHEKGRVKRRDRPPALDIADPKPGLDGDVRYGRDVANDSRKPFLQVVPADESSTDVETDVPRSASATSSLDPYYFGVHTPSDSPIPPVPPVPSVPKTPEMRHYEPVTPGRDPASIDRRTLVGVGELATPRWARGVRNDEYEFVTQERVDEVNEEELVEVGGPEDDRDSDSPWTIEAIDGEQDDKTELMEVKPVARTLRSRRSIAEESGGEEILYPRHPHVNSSDVSPVPQLPSHFQGDSEGQAVLASHIVGEQAPPSAFAIPHQRPRKRTSEEFEMEHGVLVSKFTPPNGTSSTVKDKDKPRRHRSLGGGAPPQQATPKEKVKDRRRDTLSLSIRHSRQGSSSSSHGESHHPRRAHNSDFSHLPPSPSTSSIQQFLGRAGTAGSSTSSPLHTQPHVASNVAHSLLRGTQEGWSDLDDQTTLEALRKLDGLSGKTARARSSIGGHSRVGSSSRPGTPAKATTQWEGIESGGSSKRTSIHASLSGKDKDKGKEGAHRSISGPVPSATDGPADTDYVVTSGDDIHHDSPQPDKATKKAGTTSARSSFTPKRGSASSGTYASTPTTSSRDSASLSVGTSNTSVSAVSGRQSSGKVKRNSTSSDISIGHLSDPTTVRDRAASLVAPADAPEESFVPPVPPLPKELSSFKATLSTPGASHAPIVEYHSDVPISDRSRRETFNDVAFPTTLDVPVVPTTPSKHTSLQVPKSTTPTNLHKTPSKKWSFSGALGRKLSSTPSTSSMKDAAKSSAASTTSPRAMSFGQQLRKSMSKEKPLSPASKVSEDWSPINSDAMASATSLASLSSLGSGRAALSPSSGIPPTLTASKTPDRLVSSRTGTASSGASTHVPPIPQNVPLSPSSTMRRNTSTKRLTPSSIPFFRRSSSQSMQVPPPSIPTTSVSPTLSSGPASGTHLRAPTTMSPTKDSNLSSPIVSGSAKKSSVLSLGLPSLLKGSSSRRSLHSDKEKDVKSSRESAATSSDREKPKKEDKDRSESRISVLMGRKRGKTLSSAQQPPKKTEPVAMPPMQIAALPASTAQRVANLKSSQPSSSANANANASSTKAGSSRATSQTVSSMQKQSDTSLRRHQLPTIAGSPSVTGNTQAVVRETKEGPPLSSLNLSTVLSKETPTKIPRISSRSSAVNSPTLEANGTSRRASMIIGSSSGITPSRGASPTAGSESMNEFGVLENGQVSASKTVSTSNSMANGSTIPRKNRDSLSFGLRKASTGSVASTTSGAHDQPQQSAHSHHRFSALSPSKGLKLLSPKVSLPSARSSNNSTPSIHQTMGTPTGSRQSLSTPSPVPSSVDEEELLGDEEMMQYIKRQQAKKLQSGSTQEDLDAMLRFPEPIPPAPALSPQAVLKSDQARWLCEYECKEILDYESVYYVGAHSEKKMATPDNSTNNYGYDDERGDYQVINHDHLAYRYEIIDTLGKGSFGQVLHCRDHGTGESMAIKIIRNKKRFHHQALVEIKILDSLRKWDAEEKHHVIKMTEHFYFRGHLCIAMELLSINLYELIKANNFHGFTTALIRRFTSQMLQSLLLMRQHRIVHCDLKPENVLLRHPAKSAIKVIDFGSSCFEHEKIYTYIQSRFYRSPEVILGMNYHMAIDMWSLGCIMAELYTGFPIFPGENEQEQLACIMEVLGVPDKDFVNRSSRKRLFFDTTGAPRPVVNSKGKRRRPGTKTLAQALKNPSDEHFVDFITKCLMWDPERRLKPQAALRHPYITGGRRSKVPNPTPSSTAKTFLQSASSNLGSRSTKVTETPKKSLISAPTPLTARTSRTLTVPTTPSGSTSVHSTLGSSSRSYRSSHAQQSMSSYHSSRTMTTR</sequence>
<feature type="compositionally biased region" description="Acidic residues" evidence="12">
    <location>
        <begin position="163"/>
        <end position="179"/>
    </location>
</feature>
<feature type="compositionally biased region" description="Polar residues" evidence="12">
    <location>
        <begin position="1121"/>
        <end position="1132"/>
    </location>
</feature>
<feature type="region of interest" description="Disordered" evidence="12">
    <location>
        <begin position="1198"/>
        <end position="1312"/>
    </location>
</feature>
<feature type="compositionally biased region" description="Basic and acidic residues" evidence="12">
    <location>
        <begin position="281"/>
        <end position="290"/>
    </location>
</feature>
<evidence type="ECO:0000256" key="9">
    <source>
        <dbReference type="ARBA" id="ARBA00049308"/>
    </source>
</evidence>
<feature type="compositionally biased region" description="Basic and acidic residues" evidence="12">
    <location>
        <begin position="495"/>
        <end position="506"/>
    </location>
</feature>
<dbReference type="SUPFAM" id="SSF56112">
    <property type="entry name" value="Protein kinase-like (PK-like)"/>
    <property type="match status" value="1"/>
</dbReference>
<feature type="compositionally biased region" description="Polar residues" evidence="12">
    <location>
        <begin position="924"/>
        <end position="939"/>
    </location>
</feature>
<feature type="compositionally biased region" description="Basic and acidic residues" evidence="12">
    <location>
        <begin position="966"/>
        <end position="978"/>
    </location>
</feature>
<evidence type="ECO:0000313" key="15">
    <source>
        <dbReference type="Proteomes" id="UP000230002"/>
    </source>
</evidence>
<evidence type="ECO:0000256" key="12">
    <source>
        <dbReference type="SAM" id="MobiDB-lite"/>
    </source>
</evidence>
<evidence type="ECO:0000256" key="1">
    <source>
        <dbReference type="ARBA" id="ARBA00008867"/>
    </source>
</evidence>
<dbReference type="PANTHER" id="PTHR24058">
    <property type="entry name" value="DUAL SPECIFICITY PROTEIN KINASE"/>
    <property type="match status" value="1"/>
</dbReference>
<feature type="compositionally biased region" description="Polar residues" evidence="12">
    <location>
        <begin position="1811"/>
        <end position="1828"/>
    </location>
</feature>
<feature type="compositionally biased region" description="Low complexity" evidence="12">
    <location>
        <begin position="880"/>
        <end position="895"/>
    </location>
</feature>
<evidence type="ECO:0000256" key="10">
    <source>
        <dbReference type="ARBA" id="ARBA00051680"/>
    </source>
</evidence>
<comment type="catalytic activity">
    <reaction evidence="8">
        <text>L-seryl-[protein] + ATP = O-phospho-L-seryl-[protein] + ADP + H(+)</text>
        <dbReference type="Rhea" id="RHEA:17989"/>
        <dbReference type="Rhea" id="RHEA-COMP:9863"/>
        <dbReference type="Rhea" id="RHEA-COMP:11604"/>
        <dbReference type="ChEBI" id="CHEBI:15378"/>
        <dbReference type="ChEBI" id="CHEBI:29999"/>
        <dbReference type="ChEBI" id="CHEBI:30616"/>
        <dbReference type="ChEBI" id="CHEBI:83421"/>
        <dbReference type="ChEBI" id="CHEBI:456216"/>
        <dbReference type="EC" id="2.7.12.1"/>
    </reaction>
</comment>
<dbReference type="PANTHER" id="PTHR24058:SF22">
    <property type="entry name" value="DUAL SPECIFICITY TYROSINE-PHOSPHORYLATION-REGULATED KINASE 4"/>
    <property type="match status" value="1"/>
</dbReference>
<feature type="region of interest" description="Disordered" evidence="12">
    <location>
        <begin position="813"/>
        <end position="1186"/>
    </location>
</feature>
<dbReference type="Gene3D" id="1.10.510.10">
    <property type="entry name" value="Transferase(Phosphotransferase) domain 1"/>
    <property type="match status" value="1"/>
</dbReference>
<dbReference type="Gene3D" id="3.30.10.30">
    <property type="entry name" value="DYRK"/>
    <property type="match status" value="1"/>
</dbReference>
<dbReference type="Proteomes" id="UP000230002">
    <property type="component" value="Unassembled WGS sequence"/>
</dbReference>
<dbReference type="InterPro" id="IPR042521">
    <property type="entry name" value="DYRK"/>
</dbReference>
<gene>
    <name evidence="14" type="ORF">GSI_13464</name>
</gene>
<feature type="compositionally biased region" description="Polar residues" evidence="12">
    <location>
        <begin position="861"/>
        <end position="879"/>
    </location>
</feature>
<evidence type="ECO:0000256" key="4">
    <source>
        <dbReference type="ARBA" id="ARBA00022679"/>
    </source>
</evidence>
<name>A0A2G8RQC7_9APHY</name>
<feature type="region of interest" description="Disordered" evidence="12">
    <location>
        <begin position="438"/>
        <end position="647"/>
    </location>
</feature>
<dbReference type="SMART" id="SM00220">
    <property type="entry name" value="S_TKc"/>
    <property type="match status" value="1"/>
</dbReference>
<feature type="compositionally biased region" description="Basic and acidic residues" evidence="12">
    <location>
        <begin position="985"/>
        <end position="1000"/>
    </location>
</feature>
<dbReference type="Gene3D" id="3.30.200.20">
    <property type="entry name" value="Phosphorylase Kinase, domain 1"/>
    <property type="match status" value="1"/>
</dbReference>
<dbReference type="PROSITE" id="PS00108">
    <property type="entry name" value="PROTEIN_KINASE_ST"/>
    <property type="match status" value="1"/>
</dbReference>
<evidence type="ECO:0000259" key="13">
    <source>
        <dbReference type="PROSITE" id="PS50011"/>
    </source>
</evidence>
<keyword evidence="5 11" id="KW-0547">Nucleotide-binding</keyword>
<feature type="region of interest" description="Disordered" evidence="12">
    <location>
        <begin position="213"/>
        <end position="414"/>
    </location>
</feature>
<evidence type="ECO:0000256" key="2">
    <source>
        <dbReference type="ARBA" id="ARBA00013203"/>
    </source>
</evidence>
<feature type="domain" description="Protein kinase" evidence="13">
    <location>
        <begin position="1429"/>
        <end position="1726"/>
    </location>
</feature>
<evidence type="ECO:0000256" key="6">
    <source>
        <dbReference type="ARBA" id="ARBA00022777"/>
    </source>
</evidence>
<feature type="compositionally biased region" description="Low complexity" evidence="12">
    <location>
        <begin position="745"/>
        <end position="767"/>
    </location>
</feature>
<dbReference type="EMBL" id="AYKW01000067">
    <property type="protein sequence ID" value="PIL23714.1"/>
    <property type="molecule type" value="Genomic_DNA"/>
</dbReference>
<keyword evidence="4" id="KW-0808">Transferase</keyword>
<dbReference type="FunFam" id="1.10.510.10:FF:000112">
    <property type="entry name" value="Putative dual specificity tyrosine-phosphorylation-regulated kinase 2"/>
    <property type="match status" value="1"/>
</dbReference>
<keyword evidence="6" id="KW-0418">Kinase</keyword>
<dbReference type="STRING" id="1077348.A0A2G8RQC7"/>
<feature type="compositionally biased region" description="Low complexity" evidence="12">
    <location>
        <begin position="391"/>
        <end position="400"/>
    </location>
</feature>
<evidence type="ECO:0000256" key="5">
    <source>
        <dbReference type="ARBA" id="ARBA00022741"/>
    </source>
</evidence>
<feature type="compositionally biased region" description="Low complexity" evidence="12">
    <location>
        <begin position="1046"/>
        <end position="1071"/>
    </location>
</feature>